<keyword evidence="1" id="KW-0812">Transmembrane</keyword>
<dbReference type="InterPro" id="IPR043968">
    <property type="entry name" value="SGNH"/>
</dbReference>
<feature type="transmembrane region" description="Helical" evidence="1">
    <location>
        <begin position="147"/>
        <end position="163"/>
    </location>
</feature>
<feature type="transmembrane region" description="Helical" evidence="1">
    <location>
        <begin position="252"/>
        <end position="270"/>
    </location>
</feature>
<evidence type="ECO:0000256" key="1">
    <source>
        <dbReference type="SAM" id="Phobius"/>
    </source>
</evidence>
<dbReference type="Pfam" id="PF01757">
    <property type="entry name" value="Acyl_transf_3"/>
    <property type="match status" value="1"/>
</dbReference>
<proteinExistence type="predicted"/>
<feature type="transmembrane region" description="Helical" evidence="1">
    <location>
        <begin position="34"/>
        <end position="55"/>
    </location>
</feature>
<dbReference type="GO" id="GO:0016747">
    <property type="term" value="F:acyltransferase activity, transferring groups other than amino-acyl groups"/>
    <property type="evidence" value="ECO:0007669"/>
    <property type="project" value="InterPro"/>
</dbReference>
<name>A0A841AJE3_9MICO</name>
<comment type="caution">
    <text evidence="4">The sequence shown here is derived from an EMBL/GenBank/DDBJ whole genome shotgun (WGS) entry which is preliminary data.</text>
</comment>
<dbReference type="GO" id="GO:0009103">
    <property type="term" value="P:lipopolysaccharide biosynthetic process"/>
    <property type="evidence" value="ECO:0007669"/>
    <property type="project" value="TreeGrafter"/>
</dbReference>
<reference evidence="4 5" key="1">
    <citation type="submission" date="2020-08" db="EMBL/GenBank/DDBJ databases">
        <title>Sequencing the genomes of 1000 actinobacteria strains.</title>
        <authorList>
            <person name="Klenk H.-P."/>
        </authorList>
    </citation>
    <scope>NUCLEOTIDE SEQUENCE [LARGE SCALE GENOMIC DNA]</scope>
    <source>
        <strain evidence="4 5">DSM 105784</strain>
    </source>
</reference>
<feature type="transmembrane region" description="Helical" evidence="1">
    <location>
        <begin position="352"/>
        <end position="373"/>
    </location>
</feature>
<evidence type="ECO:0000259" key="3">
    <source>
        <dbReference type="Pfam" id="PF19040"/>
    </source>
</evidence>
<dbReference type="PANTHER" id="PTHR23028:SF53">
    <property type="entry name" value="ACYL_TRANSF_3 DOMAIN-CONTAINING PROTEIN"/>
    <property type="match status" value="1"/>
</dbReference>
<dbReference type="GO" id="GO:0016020">
    <property type="term" value="C:membrane"/>
    <property type="evidence" value="ECO:0007669"/>
    <property type="project" value="TreeGrafter"/>
</dbReference>
<dbReference type="Pfam" id="PF19040">
    <property type="entry name" value="SGNH"/>
    <property type="match status" value="1"/>
</dbReference>
<feature type="transmembrane region" description="Helical" evidence="1">
    <location>
        <begin position="12"/>
        <end position="28"/>
    </location>
</feature>
<feature type="domain" description="Acyltransferase 3" evidence="2">
    <location>
        <begin position="9"/>
        <end position="331"/>
    </location>
</feature>
<dbReference type="Proteomes" id="UP000536685">
    <property type="component" value="Unassembled WGS sequence"/>
</dbReference>
<dbReference type="RefSeq" id="WP_184235900.1">
    <property type="nucleotide sequence ID" value="NZ_JACHMJ010000001.1"/>
</dbReference>
<dbReference type="AlphaFoldDB" id="A0A841AJE3"/>
<accession>A0A841AJE3</accession>
<feature type="transmembrane region" description="Helical" evidence="1">
    <location>
        <begin position="314"/>
        <end position="331"/>
    </location>
</feature>
<dbReference type="EMBL" id="JACHMJ010000001">
    <property type="protein sequence ID" value="MBB5843337.1"/>
    <property type="molecule type" value="Genomic_DNA"/>
</dbReference>
<feature type="transmembrane region" description="Helical" evidence="1">
    <location>
        <begin position="203"/>
        <end position="220"/>
    </location>
</feature>
<gene>
    <name evidence="4" type="ORF">HD599_001660</name>
</gene>
<protein>
    <submittedName>
        <fullName evidence="4">Peptidoglycan/LPS O-acetylase OafA/YrhL</fullName>
    </submittedName>
</protein>
<feature type="domain" description="SGNH" evidence="3">
    <location>
        <begin position="439"/>
        <end position="650"/>
    </location>
</feature>
<dbReference type="PANTHER" id="PTHR23028">
    <property type="entry name" value="ACETYLTRANSFERASE"/>
    <property type="match status" value="1"/>
</dbReference>
<keyword evidence="1" id="KW-1133">Transmembrane helix</keyword>
<feature type="transmembrane region" description="Helical" evidence="1">
    <location>
        <begin position="170"/>
        <end position="191"/>
    </location>
</feature>
<evidence type="ECO:0000313" key="5">
    <source>
        <dbReference type="Proteomes" id="UP000536685"/>
    </source>
</evidence>
<keyword evidence="5" id="KW-1185">Reference proteome</keyword>
<feature type="transmembrane region" description="Helical" evidence="1">
    <location>
        <begin position="277"/>
        <end position="294"/>
    </location>
</feature>
<dbReference type="InterPro" id="IPR002656">
    <property type="entry name" value="Acyl_transf_3_dom"/>
</dbReference>
<feature type="transmembrane region" description="Helical" evidence="1">
    <location>
        <begin position="227"/>
        <end position="246"/>
    </location>
</feature>
<evidence type="ECO:0000313" key="4">
    <source>
        <dbReference type="EMBL" id="MBB5843337.1"/>
    </source>
</evidence>
<evidence type="ECO:0000259" key="2">
    <source>
        <dbReference type="Pfam" id="PF01757"/>
    </source>
</evidence>
<feature type="transmembrane region" description="Helical" evidence="1">
    <location>
        <begin position="76"/>
        <end position="95"/>
    </location>
</feature>
<sequence length="657" mass="69250">MTRSVFRPEIQALRAIAVAFVLAFHLWPGAVRGGYIGVDVFFVISGFLITGHLRAEVGRTGSVALLGFWGRRIRRLLPAASVVLGASFVAMLAIVPQSLWQRTVTEIAASALSVQNWVLAANSVDYLGADGAPTLVQHYWSLSVEEQFYLAWPVLIVLTVLVARRRPLRAVALVLGVVFAGSLALAVAQTGDPAAYFSTPGRAWEFAAGGLLACVPAGVVGRMRPAVRGVLALAGAGLIVLPALFYTEQTPFPGAWTLLPVVGTMAVIAARPASRPILARPVQFLGAVSYPLYLWHWPLVVLSPYLLGAPLDGAWTWAVLAASLLLAWLTVRFVEGPLHGRARLVPHHRRAYAAAAGVAVVLLVAGVSTTGLLQASGASAARAALQGFETDPCYGAAAMDPANDCADPFAVPASLDTAFAAADKGSLAQPCSAPAAELVTCEFGETRHPTRTVAVVGNSHAGHLIAGFDAYGKEHGWRVVLMRKTGCTGTSTSPLTETGCREWARNVLERVGRDDIDVVVFATNNDSLHYLADDDADQTELRAGIAANFAALVSTGHTVVAVGDVPGSSEPVPDCVYLHRGEDDPCSTERMGEHGNIVAEVARGVAGVRSLDLEPYFCSADRCHALIGGAVVYIDEHHLTASFSRSLAPYLGASIAP</sequence>
<organism evidence="4 5">
    <name type="scientific">Conyzicola lurida</name>
    <dbReference type="NCBI Taxonomy" id="1172621"/>
    <lineage>
        <taxon>Bacteria</taxon>
        <taxon>Bacillati</taxon>
        <taxon>Actinomycetota</taxon>
        <taxon>Actinomycetes</taxon>
        <taxon>Micrococcales</taxon>
        <taxon>Microbacteriaceae</taxon>
        <taxon>Conyzicola</taxon>
    </lineage>
</organism>
<dbReference type="InterPro" id="IPR050879">
    <property type="entry name" value="Acyltransferase_3"/>
</dbReference>
<keyword evidence="1" id="KW-0472">Membrane</keyword>